<keyword evidence="5 7" id="KW-0472">Membrane</keyword>
<evidence type="ECO:0000256" key="3">
    <source>
        <dbReference type="ARBA" id="ARBA00022692"/>
    </source>
</evidence>
<dbReference type="Gene3D" id="1.20.1250.20">
    <property type="entry name" value="MFS general substrate transporter like domains"/>
    <property type="match status" value="2"/>
</dbReference>
<evidence type="ECO:0000256" key="1">
    <source>
        <dbReference type="ARBA" id="ARBA00004141"/>
    </source>
</evidence>
<proteinExistence type="predicted"/>
<dbReference type="PROSITE" id="PS50850">
    <property type="entry name" value="MFS"/>
    <property type="match status" value="1"/>
</dbReference>
<evidence type="ECO:0000313" key="9">
    <source>
        <dbReference type="EMBL" id="KIW15520.1"/>
    </source>
</evidence>
<feature type="transmembrane region" description="Helical" evidence="7">
    <location>
        <begin position="415"/>
        <end position="437"/>
    </location>
</feature>
<keyword evidence="3 7" id="KW-0812">Transmembrane</keyword>
<gene>
    <name evidence="9" type="ORF">PV08_05566</name>
</gene>
<feature type="domain" description="Major facilitator superfamily (MFS) profile" evidence="8">
    <location>
        <begin position="63"/>
        <end position="478"/>
    </location>
</feature>
<dbReference type="VEuPathDB" id="FungiDB:PV08_05566"/>
<keyword evidence="4 7" id="KW-1133">Transmembrane helix</keyword>
<dbReference type="EMBL" id="KN847495">
    <property type="protein sequence ID" value="KIW15520.1"/>
    <property type="molecule type" value="Genomic_DNA"/>
</dbReference>
<dbReference type="OrthoDB" id="4160033at2759"/>
<protein>
    <recommendedName>
        <fullName evidence="8">Major facilitator superfamily (MFS) profile domain-containing protein</fullName>
    </recommendedName>
</protein>
<dbReference type="Pfam" id="PF07690">
    <property type="entry name" value="MFS_1"/>
    <property type="match status" value="1"/>
</dbReference>
<reference evidence="9 10" key="1">
    <citation type="submission" date="2015-01" db="EMBL/GenBank/DDBJ databases">
        <title>The Genome Sequence of Exophiala spinifera CBS89968.</title>
        <authorList>
            <consortium name="The Broad Institute Genomics Platform"/>
            <person name="Cuomo C."/>
            <person name="de Hoog S."/>
            <person name="Gorbushina A."/>
            <person name="Stielow B."/>
            <person name="Teixiera M."/>
            <person name="Abouelleil A."/>
            <person name="Chapman S.B."/>
            <person name="Priest M."/>
            <person name="Young S.K."/>
            <person name="Wortman J."/>
            <person name="Nusbaum C."/>
            <person name="Birren B."/>
        </authorList>
    </citation>
    <scope>NUCLEOTIDE SEQUENCE [LARGE SCALE GENOMIC DNA]</scope>
    <source>
        <strain evidence="9 10">CBS 89968</strain>
    </source>
</reference>
<dbReference type="GO" id="GO:0016020">
    <property type="term" value="C:membrane"/>
    <property type="evidence" value="ECO:0007669"/>
    <property type="project" value="UniProtKB-SubCell"/>
</dbReference>
<evidence type="ECO:0000256" key="5">
    <source>
        <dbReference type="ARBA" id="ARBA00023136"/>
    </source>
</evidence>
<dbReference type="InterPro" id="IPR020846">
    <property type="entry name" value="MFS_dom"/>
</dbReference>
<organism evidence="9 10">
    <name type="scientific">Exophiala spinifera</name>
    <dbReference type="NCBI Taxonomy" id="91928"/>
    <lineage>
        <taxon>Eukaryota</taxon>
        <taxon>Fungi</taxon>
        <taxon>Dikarya</taxon>
        <taxon>Ascomycota</taxon>
        <taxon>Pezizomycotina</taxon>
        <taxon>Eurotiomycetes</taxon>
        <taxon>Chaetothyriomycetidae</taxon>
        <taxon>Chaetothyriales</taxon>
        <taxon>Herpotrichiellaceae</taxon>
        <taxon>Exophiala</taxon>
    </lineage>
</organism>
<dbReference type="RefSeq" id="XP_016235736.1">
    <property type="nucleotide sequence ID" value="XM_016379909.1"/>
</dbReference>
<evidence type="ECO:0000313" key="10">
    <source>
        <dbReference type="Proteomes" id="UP000053328"/>
    </source>
</evidence>
<sequence length="507" mass="56188">MEKQHAGAEGNLNLTDNGKANMPADKDVEVNENIDTAVGASTNNAAVDPAVERRLKRKLDLIIIPTMAVTYLFNSLDRSNLSNAHTAGLVQDLHLASDQFNQALTYYFIPFCLCGPPAGMLSKQFSAKYSIPVMMLGFGAASLATSFVHNFGQLVACRCIVGVFEAGFLTTVVYYLSMFYTRREIASRIGIFYAALVASSAFGGLISYGVFQLHTDHYEWFYLFIIEGSLTMFFAVFTFFIVPRNIRSCRFLTEAEKNVAEIRILAESAQALENKFSWREAVGEFRTIHPYVRIIVAVTYSTLLTSNNNFLAIIVGRLGYDTVKTNLYTVAPALVATVFLVAATFSSDHFLERGMHMVISLLISVIGYSLLITVNLDNIGLTYFAIFMTTVGAYPMSPINNAWIVSNIPNLNARAFTSAMLISIANTAGLISSNIFIANEAPRYVTSCWVNLGAAILCLVTCASYSAWMRWENRRRNRVQGLPSREHQQYVTCGVTGTNDPRFRFCP</sequence>
<feature type="transmembrane region" description="Helical" evidence="7">
    <location>
        <begin position="220"/>
        <end position="242"/>
    </location>
</feature>
<feature type="transmembrane region" description="Helical" evidence="7">
    <location>
        <begin position="327"/>
        <end position="345"/>
    </location>
</feature>
<keyword evidence="10" id="KW-1185">Reference proteome</keyword>
<dbReference type="InterPro" id="IPR036259">
    <property type="entry name" value="MFS_trans_sf"/>
</dbReference>
<dbReference type="GeneID" id="27332649"/>
<feature type="transmembrane region" description="Helical" evidence="7">
    <location>
        <begin position="449"/>
        <end position="468"/>
    </location>
</feature>
<feature type="transmembrane region" description="Helical" evidence="7">
    <location>
        <begin position="189"/>
        <end position="208"/>
    </location>
</feature>
<feature type="transmembrane region" description="Helical" evidence="7">
    <location>
        <begin position="357"/>
        <end position="376"/>
    </location>
</feature>
<evidence type="ECO:0000256" key="2">
    <source>
        <dbReference type="ARBA" id="ARBA00022448"/>
    </source>
</evidence>
<feature type="region of interest" description="Disordered" evidence="6">
    <location>
        <begin position="1"/>
        <end position="23"/>
    </location>
</feature>
<dbReference type="HOGENOM" id="CLU_001265_0_1_1"/>
<dbReference type="AlphaFoldDB" id="A0A0D2BAE4"/>
<dbReference type="FunFam" id="1.20.1250.20:FF:000188">
    <property type="entry name" value="MFS general substrate transporter"/>
    <property type="match status" value="1"/>
</dbReference>
<evidence type="ECO:0000256" key="7">
    <source>
        <dbReference type="SAM" id="Phobius"/>
    </source>
</evidence>
<feature type="transmembrane region" description="Helical" evidence="7">
    <location>
        <begin position="129"/>
        <end position="149"/>
    </location>
</feature>
<dbReference type="SUPFAM" id="SSF103473">
    <property type="entry name" value="MFS general substrate transporter"/>
    <property type="match status" value="1"/>
</dbReference>
<dbReference type="InterPro" id="IPR011701">
    <property type="entry name" value="MFS"/>
</dbReference>
<evidence type="ECO:0000259" key="8">
    <source>
        <dbReference type="PROSITE" id="PS50850"/>
    </source>
</evidence>
<name>A0A0D2BAE4_9EURO</name>
<dbReference type="FunFam" id="1.20.1250.20:FF:000013">
    <property type="entry name" value="MFS general substrate transporter"/>
    <property type="match status" value="1"/>
</dbReference>
<feature type="transmembrane region" description="Helical" evidence="7">
    <location>
        <begin position="382"/>
        <end position="403"/>
    </location>
</feature>
<dbReference type="PANTHER" id="PTHR43791">
    <property type="entry name" value="PERMEASE-RELATED"/>
    <property type="match status" value="1"/>
</dbReference>
<keyword evidence="2" id="KW-0813">Transport</keyword>
<accession>A0A0D2BAE4</accession>
<evidence type="ECO:0000256" key="4">
    <source>
        <dbReference type="ARBA" id="ARBA00022989"/>
    </source>
</evidence>
<feature type="transmembrane region" description="Helical" evidence="7">
    <location>
        <begin position="155"/>
        <end position="177"/>
    </location>
</feature>
<dbReference type="GO" id="GO:0022857">
    <property type="term" value="F:transmembrane transporter activity"/>
    <property type="evidence" value="ECO:0007669"/>
    <property type="project" value="InterPro"/>
</dbReference>
<dbReference type="PANTHER" id="PTHR43791:SF50">
    <property type="entry name" value="TRANSPORTER, PUTATIVE (AFU_ORTHOLOGUE AFUA_2G00840)-RELATED"/>
    <property type="match status" value="1"/>
</dbReference>
<comment type="subcellular location">
    <subcellularLocation>
        <location evidence="1">Membrane</location>
        <topology evidence="1">Multi-pass membrane protein</topology>
    </subcellularLocation>
</comment>
<dbReference type="Proteomes" id="UP000053328">
    <property type="component" value="Unassembled WGS sequence"/>
</dbReference>
<evidence type="ECO:0000256" key="6">
    <source>
        <dbReference type="SAM" id="MobiDB-lite"/>
    </source>
</evidence>